<sequence length="71" mass="7705">MGEYVCRVGSITMPGKPSNHLAGFCGERRRGELQIVVQFSRIRASSRETPTDGGGRRTDPATVSNDDASHQ</sequence>
<proteinExistence type="predicted"/>
<dbReference type="EMBL" id="CAJNBJ010000001">
    <property type="protein sequence ID" value="CAE6716432.1"/>
    <property type="molecule type" value="Genomic_DNA"/>
</dbReference>
<feature type="region of interest" description="Disordered" evidence="1">
    <location>
        <begin position="42"/>
        <end position="71"/>
    </location>
</feature>
<reference evidence="2 3" key="1">
    <citation type="submission" date="2021-02" db="EMBL/GenBank/DDBJ databases">
        <authorList>
            <person name="Han P."/>
        </authorList>
    </citation>
    <scope>NUCLEOTIDE SEQUENCE [LARGE SCALE GENOMIC DNA]</scope>
    <source>
        <strain evidence="2">Candidatus Nitrospira sp. ZN2</strain>
    </source>
</reference>
<evidence type="ECO:0000256" key="1">
    <source>
        <dbReference type="SAM" id="MobiDB-lite"/>
    </source>
</evidence>
<evidence type="ECO:0000313" key="2">
    <source>
        <dbReference type="EMBL" id="CAE6716432.1"/>
    </source>
</evidence>
<keyword evidence="3" id="KW-1185">Reference proteome</keyword>
<evidence type="ECO:0000313" key="3">
    <source>
        <dbReference type="Proteomes" id="UP000675880"/>
    </source>
</evidence>
<feature type="compositionally biased region" description="Polar residues" evidence="1">
    <location>
        <begin position="61"/>
        <end position="71"/>
    </location>
</feature>
<organism evidence="2 3">
    <name type="scientific">Nitrospira defluvii</name>
    <dbReference type="NCBI Taxonomy" id="330214"/>
    <lineage>
        <taxon>Bacteria</taxon>
        <taxon>Pseudomonadati</taxon>
        <taxon>Nitrospirota</taxon>
        <taxon>Nitrospiria</taxon>
        <taxon>Nitrospirales</taxon>
        <taxon>Nitrospiraceae</taxon>
        <taxon>Nitrospira</taxon>
    </lineage>
</organism>
<accession>A0ABM8QUP4</accession>
<protein>
    <submittedName>
        <fullName evidence="2">Uncharacterized protein</fullName>
    </submittedName>
</protein>
<gene>
    <name evidence="2" type="ORF">NSPZN2_11473</name>
</gene>
<comment type="caution">
    <text evidence="2">The sequence shown here is derived from an EMBL/GenBank/DDBJ whole genome shotgun (WGS) entry which is preliminary data.</text>
</comment>
<feature type="compositionally biased region" description="Basic and acidic residues" evidence="1">
    <location>
        <begin position="45"/>
        <end position="59"/>
    </location>
</feature>
<name>A0ABM8QUP4_9BACT</name>
<dbReference type="Proteomes" id="UP000675880">
    <property type="component" value="Unassembled WGS sequence"/>
</dbReference>